<dbReference type="RefSeq" id="XP_051064841.1">
    <property type="nucleotide sequence ID" value="XM_051217440.1"/>
</dbReference>
<dbReference type="CTD" id="24592014"/>
<dbReference type="GeneID" id="24592014"/>
<reference evidence="2" key="2">
    <citation type="journal article" date="2019" name="Gigascience">
        <title>High-quality Schistosoma haematobium genome achieved by single-molecule and long-range sequencing.</title>
        <authorList>
            <person name="Stroehlein A.J."/>
            <person name="Korhonen P.K."/>
            <person name="Chong T.M."/>
            <person name="Lim Y.L."/>
            <person name="Chan K.G."/>
            <person name="Webster B."/>
            <person name="Rollinson D."/>
            <person name="Brindley P.J."/>
            <person name="Gasser R.B."/>
            <person name="Young N.D."/>
        </authorList>
    </citation>
    <scope>NUCLEOTIDE SEQUENCE</scope>
</reference>
<comment type="caution">
    <text evidence="2">The sequence shown here is derived from an EMBL/GenBank/DDBJ whole genome shotgun (WGS) entry which is preliminary data.</text>
</comment>
<evidence type="ECO:0000256" key="1">
    <source>
        <dbReference type="SAM" id="MobiDB-lite"/>
    </source>
</evidence>
<feature type="compositionally biased region" description="Polar residues" evidence="1">
    <location>
        <begin position="47"/>
        <end position="58"/>
    </location>
</feature>
<dbReference type="Proteomes" id="UP000471633">
    <property type="component" value="Unassembled WGS sequence"/>
</dbReference>
<accession>A0A922LEJ3</accession>
<sequence>MGCGASGLKDCKSEVAESTNDDHADNTKIETEEHKETNTSHIVPVLSSEQLDLPSNNSQHDEPKEEIPYNQETPNVSAITEQQPDLDLTNDVNVNISINHKHLIKFCTPCQPLYSNNNIESIYSY</sequence>
<gene>
    <name evidence="2" type="ORF">MS3_00009101</name>
</gene>
<name>A0A922LEJ3_SCHHA</name>
<feature type="compositionally biased region" description="Basic and acidic residues" evidence="1">
    <location>
        <begin position="9"/>
        <end position="38"/>
    </location>
</feature>
<reference evidence="2" key="1">
    <citation type="journal article" date="2012" name="Nat. Genet.">
        <title>Whole-genome sequence of Schistosoma haematobium.</title>
        <authorList>
            <person name="Young N.D."/>
            <person name="Jex A.R."/>
            <person name="Li B."/>
            <person name="Liu S."/>
            <person name="Yang L."/>
            <person name="Xiong Z."/>
            <person name="Li Y."/>
            <person name="Cantacessi C."/>
            <person name="Hall R.S."/>
            <person name="Xu X."/>
            <person name="Chen F."/>
            <person name="Wu X."/>
            <person name="Zerlotini A."/>
            <person name="Oliveira G."/>
            <person name="Hofmann A."/>
            <person name="Zhang G."/>
            <person name="Fang X."/>
            <person name="Kang Y."/>
            <person name="Campbell B.E."/>
            <person name="Loukas A."/>
            <person name="Ranganathan S."/>
            <person name="Rollinson D."/>
            <person name="Rinaldi G."/>
            <person name="Brindley P.J."/>
            <person name="Yang H."/>
            <person name="Wang J."/>
            <person name="Wang J."/>
            <person name="Gasser R.B."/>
        </authorList>
    </citation>
    <scope>NUCLEOTIDE SEQUENCE</scope>
</reference>
<reference evidence="2" key="4">
    <citation type="journal article" date="2022" name="PLoS Pathog.">
        <title>Chromosome-level genome of Schistosoma haematobium underpins genome-wide explorations of molecular variation.</title>
        <authorList>
            <person name="Stroehlein A.J."/>
            <person name="Korhonen P.K."/>
            <person name="Lee V.V."/>
            <person name="Ralph S.A."/>
            <person name="Mentink-Kane M."/>
            <person name="You H."/>
            <person name="McManus D.P."/>
            <person name="Tchuente L.T."/>
            <person name="Stothard J.R."/>
            <person name="Kaur P."/>
            <person name="Dudchenko O."/>
            <person name="Aiden E.L."/>
            <person name="Yang B."/>
            <person name="Yang H."/>
            <person name="Emery A.M."/>
            <person name="Webster B.L."/>
            <person name="Brindley P.J."/>
            <person name="Rollinson D."/>
            <person name="Chang B.C.H."/>
            <person name="Gasser R.B."/>
            <person name="Young N.D."/>
        </authorList>
    </citation>
    <scope>NUCLEOTIDE SEQUENCE</scope>
</reference>
<evidence type="ECO:0000313" key="2">
    <source>
        <dbReference type="EMBL" id="KAH9580457.1"/>
    </source>
</evidence>
<proteinExistence type="predicted"/>
<organism evidence="2 3">
    <name type="scientific">Schistosoma haematobium</name>
    <name type="common">Blood fluke</name>
    <dbReference type="NCBI Taxonomy" id="6185"/>
    <lineage>
        <taxon>Eukaryota</taxon>
        <taxon>Metazoa</taxon>
        <taxon>Spiralia</taxon>
        <taxon>Lophotrochozoa</taxon>
        <taxon>Platyhelminthes</taxon>
        <taxon>Trematoda</taxon>
        <taxon>Digenea</taxon>
        <taxon>Strigeidida</taxon>
        <taxon>Schistosomatoidea</taxon>
        <taxon>Schistosomatidae</taxon>
        <taxon>Schistosoma</taxon>
    </lineage>
</organism>
<reference evidence="2" key="3">
    <citation type="submission" date="2021-06" db="EMBL/GenBank/DDBJ databases">
        <title>Chromosome-level genome assembly for S. haematobium.</title>
        <authorList>
            <person name="Stroehlein A.J."/>
        </authorList>
    </citation>
    <scope>NUCLEOTIDE SEQUENCE</scope>
</reference>
<protein>
    <submittedName>
        <fullName evidence="2">Uncharacterized protein</fullName>
    </submittedName>
</protein>
<feature type="region of interest" description="Disordered" evidence="1">
    <location>
        <begin position="1"/>
        <end position="75"/>
    </location>
</feature>
<evidence type="ECO:0000313" key="3">
    <source>
        <dbReference type="Proteomes" id="UP000471633"/>
    </source>
</evidence>
<keyword evidence="3" id="KW-1185">Reference proteome</keyword>
<dbReference type="EMBL" id="AMPZ03000007">
    <property type="protein sequence ID" value="KAH9580457.1"/>
    <property type="molecule type" value="Genomic_DNA"/>
</dbReference>
<dbReference type="AlphaFoldDB" id="A0A922LEJ3"/>